<protein>
    <submittedName>
        <fullName evidence="1">Uncharacterized protein</fullName>
    </submittedName>
</protein>
<dbReference type="EMBL" id="LAZP02000056">
    <property type="protein sequence ID" value="PFH61764.1"/>
    <property type="molecule type" value="Genomic_DNA"/>
</dbReference>
<gene>
    <name evidence="1" type="ORF">XA68_16384</name>
</gene>
<organism evidence="1 2">
    <name type="scientific">Ophiocordyceps unilateralis</name>
    <name type="common">Zombie-ant fungus</name>
    <name type="synonym">Torrubia unilateralis</name>
    <dbReference type="NCBI Taxonomy" id="268505"/>
    <lineage>
        <taxon>Eukaryota</taxon>
        <taxon>Fungi</taxon>
        <taxon>Dikarya</taxon>
        <taxon>Ascomycota</taxon>
        <taxon>Pezizomycotina</taxon>
        <taxon>Sordariomycetes</taxon>
        <taxon>Hypocreomycetidae</taxon>
        <taxon>Hypocreales</taxon>
        <taxon>Ophiocordycipitaceae</taxon>
        <taxon>Ophiocordyceps</taxon>
    </lineage>
</organism>
<proteinExistence type="predicted"/>
<dbReference type="Proteomes" id="UP000037136">
    <property type="component" value="Unassembled WGS sequence"/>
</dbReference>
<keyword evidence="2" id="KW-1185">Reference proteome</keyword>
<name>A0A2A9PKL3_OPHUN</name>
<evidence type="ECO:0000313" key="1">
    <source>
        <dbReference type="EMBL" id="PFH61764.1"/>
    </source>
</evidence>
<sequence length="162" mass="17871">MLIKGKRKRPCFSLSHDTFRWRGTSDQPPPPPSRPVCIPPPSHLRLATGQDQTATELRAGPFAQTHTGLFSTYYDLQTLLGPFDRPDDIGPLVTPCLTRALLDSKHPPLSPHRYTAGVGWSYFVATNCPELCAIFLMLAPSGDASFLPPPHRKRGHVSSTDE</sequence>
<comment type="caution">
    <text evidence="1">The sequence shown here is derived from an EMBL/GenBank/DDBJ whole genome shotgun (WGS) entry which is preliminary data.</text>
</comment>
<evidence type="ECO:0000313" key="2">
    <source>
        <dbReference type="Proteomes" id="UP000037136"/>
    </source>
</evidence>
<accession>A0A2A9PKL3</accession>
<reference evidence="1 2" key="2">
    <citation type="journal article" date="2017" name="Sci. Rep.">
        <title>Ant-infecting Ophiocordyceps genomes reveal a high diversity of potential behavioral manipulation genes and a possible major role for enterotoxins.</title>
        <authorList>
            <person name="de Bekker C."/>
            <person name="Ohm R.A."/>
            <person name="Evans H.C."/>
            <person name="Brachmann A."/>
            <person name="Hughes D.P."/>
        </authorList>
    </citation>
    <scope>NUCLEOTIDE SEQUENCE [LARGE SCALE GENOMIC DNA]</scope>
    <source>
        <strain evidence="1 2">SC16a</strain>
    </source>
</reference>
<dbReference type="AlphaFoldDB" id="A0A2A9PKL3"/>
<reference evidence="1 2" key="1">
    <citation type="journal article" date="2015" name="BMC Genomics">
        <title>Gene expression during zombie ant biting behavior reflects the complexity underlying fungal parasitic behavioral manipulation.</title>
        <authorList>
            <person name="de Bekker C."/>
            <person name="Ohm R.A."/>
            <person name="Loreto R.G."/>
            <person name="Sebastian A."/>
            <person name="Albert I."/>
            <person name="Merrow M."/>
            <person name="Brachmann A."/>
            <person name="Hughes D.P."/>
        </authorList>
    </citation>
    <scope>NUCLEOTIDE SEQUENCE [LARGE SCALE GENOMIC DNA]</scope>
    <source>
        <strain evidence="1 2">SC16a</strain>
    </source>
</reference>